<dbReference type="RefSeq" id="WP_173494142.1">
    <property type="nucleotide sequence ID" value="NZ_CP054056.1"/>
</dbReference>
<evidence type="ECO:0000259" key="1">
    <source>
        <dbReference type="PROSITE" id="PS51729"/>
    </source>
</evidence>
<organism evidence="2 3">
    <name type="scientific">Aquiluna borgnonia</name>
    <dbReference type="NCBI Taxonomy" id="2499157"/>
    <lineage>
        <taxon>Bacteria</taxon>
        <taxon>Bacillati</taxon>
        <taxon>Actinomycetota</taxon>
        <taxon>Actinomycetes</taxon>
        <taxon>Micrococcales</taxon>
        <taxon>Microbacteriaceae</taxon>
        <taxon>Luna cluster</taxon>
        <taxon>Luna-1 subcluster</taxon>
        <taxon>Aquiluna</taxon>
    </lineage>
</organism>
<dbReference type="Pfam" id="PF14542">
    <property type="entry name" value="Acetyltransf_CG"/>
    <property type="match status" value="1"/>
</dbReference>
<dbReference type="AlphaFoldDB" id="A0A7D4PRA5"/>
<dbReference type="KEGG" id="aqg:HRU87_06760"/>
<dbReference type="Gene3D" id="3.40.630.30">
    <property type="match status" value="1"/>
</dbReference>
<proteinExistence type="predicted"/>
<dbReference type="GO" id="GO:0016740">
    <property type="term" value="F:transferase activity"/>
    <property type="evidence" value="ECO:0007669"/>
    <property type="project" value="UniProtKB-KW"/>
</dbReference>
<dbReference type="Proteomes" id="UP000501003">
    <property type="component" value="Chromosome"/>
</dbReference>
<feature type="domain" description="N-acetyltransferase" evidence="1">
    <location>
        <begin position="6"/>
        <end position="93"/>
    </location>
</feature>
<dbReference type="InterPro" id="IPR031165">
    <property type="entry name" value="GNAT_YJDJ"/>
</dbReference>
<protein>
    <submittedName>
        <fullName evidence="2">N-acetyltransferase</fullName>
    </submittedName>
</protein>
<keyword evidence="3" id="KW-1185">Reference proteome</keyword>
<dbReference type="EMBL" id="CP054056">
    <property type="protein sequence ID" value="QKJ25846.1"/>
    <property type="molecule type" value="Genomic_DNA"/>
</dbReference>
<dbReference type="InterPro" id="IPR016181">
    <property type="entry name" value="Acyl_CoA_acyltransferase"/>
</dbReference>
<name>A0A7D4PRA5_9MICO</name>
<sequence>MDTKVLHDSSNHRYEIYLGEERVGLMDYSLRPGEIHLVHTEVNPEHQGKNLAAILLRESLNSIRSENLGKVVPVCSYTVKYMEKHPETQDLLLNPIEDAIAACRFPGSN</sequence>
<reference evidence="2 3" key="1">
    <citation type="submission" date="2020-05" db="EMBL/GenBank/DDBJ databases">
        <title>Aquirufa sp. strain 15G-AUS-rot a new Aquirufa species.</title>
        <authorList>
            <person name="Pitt A."/>
            <person name="Hahn M.W."/>
        </authorList>
    </citation>
    <scope>NUCLEOTIDE SEQUENCE [LARGE SCALE GENOMIC DNA]</scope>
    <source>
        <strain evidence="2 3">15G-AUS-rot</strain>
    </source>
</reference>
<accession>A0A7D4PRA5</accession>
<keyword evidence="2" id="KW-0808">Transferase</keyword>
<evidence type="ECO:0000313" key="2">
    <source>
        <dbReference type="EMBL" id="QKJ25846.1"/>
    </source>
</evidence>
<dbReference type="PROSITE" id="PS51729">
    <property type="entry name" value="GNAT_YJDJ"/>
    <property type="match status" value="1"/>
</dbReference>
<gene>
    <name evidence="2" type="ORF">HRU87_06760</name>
</gene>
<dbReference type="InterPro" id="IPR045057">
    <property type="entry name" value="Gcn5-rel_NAT"/>
</dbReference>
<evidence type="ECO:0000313" key="3">
    <source>
        <dbReference type="Proteomes" id="UP000501003"/>
    </source>
</evidence>
<dbReference type="SUPFAM" id="SSF55729">
    <property type="entry name" value="Acyl-CoA N-acyltransferases (Nat)"/>
    <property type="match status" value="1"/>
</dbReference>
<dbReference type="PANTHER" id="PTHR31435">
    <property type="entry name" value="PROTEIN NATD1"/>
    <property type="match status" value="1"/>
</dbReference>
<dbReference type="PANTHER" id="PTHR31435:SF10">
    <property type="entry name" value="BSR4717 PROTEIN"/>
    <property type="match status" value="1"/>
</dbReference>